<dbReference type="Proteomes" id="UP000239239">
    <property type="component" value="Unassembled WGS sequence"/>
</dbReference>
<dbReference type="Pfam" id="PF04613">
    <property type="entry name" value="LpxD"/>
    <property type="match status" value="1"/>
</dbReference>
<comment type="caution">
    <text evidence="2">The sequence shown here is derived from an EMBL/GenBank/DDBJ whole genome shotgun (WGS) entry which is preliminary data.</text>
</comment>
<keyword evidence="1 2" id="KW-0808">Transferase</keyword>
<dbReference type="InterPro" id="IPR007691">
    <property type="entry name" value="LpxD"/>
</dbReference>
<keyword evidence="1" id="KW-0443">Lipid metabolism</keyword>
<protein>
    <recommendedName>
        <fullName evidence="1">UDP-3-O-acylglucosamine N-acyltransferase</fullName>
        <ecNumber evidence="1">2.3.1.191</ecNumber>
    </recommendedName>
</protein>
<keyword evidence="1" id="KW-0441">Lipid A biosynthesis</keyword>
<dbReference type="NCBIfam" id="TIGR01853">
    <property type="entry name" value="lipid_A_lpxD"/>
    <property type="match status" value="1"/>
</dbReference>
<comment type="pathway">
    <text evidence="1">Bacterial outer membrane biogenesis; LPS lipid A biosynthesis.</text>
</comment>
<comment type="function">
    <text evidence="1">Catalyzes the N-acylation of UDP-3-O-acylglucosamine using 3-hydroxyacyl-ACP as the acyl donor. Is involved in the biosynthesis of lipid A, a phosphorylated glycolipid that anchors the lipopolysaccharide to the outer membrane of the cell.</text>
</comment>
<evidence type="ECO:0000313" key="3">
    <source>
        <dbReference type="Proteomes" id="UP000239239"/>
    </source>
</evidence>
<dbReference type="AlphaFoldDB" id="A0A2S6F9E5"/>
<dbReference type="GO" id="GO:0016020">
    <property type="term" value="C:membrane"/>
    <property type="evidence" value="ECO:0007669"/>
    <property type="project" value="GOC"/>
</dbReference>
<dbReference type="GO" id="GO:0009245">
    <property type="term" value="P:lipid A biosynthetic process"/>
    <property type="evidence" value="ECO:0007669"/>
    <property type="project" value="UniProtKB-UniRule"/>
</dbReference>
<dbReference type="EC" id="2.3.1.191" evidence="1"/>
<evidence type="ECO:0000256" key="1">
    <source>
        <dbReference type="HAMAP-Rule" id="MF_00523"/>
    </source>
</evidence>
<dbReference type="EMBL" id="PQWY01000001">
    <property type="protein sequence ID" value="PPK34074.1"/>
    <property type="molecule type" value="Genomic_DNA"/>
</dbReference>
<dbReference type="Gene3D" id="2.160.10.10">
    <property type="entry name" value="Hexapeptide repeat proteins"/>
    <property type="match status" value="1"/>
</dbReference>
<dbReference type="Pfam" id="PF00132">
    <property type="entry name" value="Hexapep"/>
    <property type="match status" value="3"/>
</dbReference>
<sequence>MKGKLMNSSLRDIANLVQGIVIGNDTITVSTLSPIDNILPGALVFAEGEDNIKLAEHSEAAAILIGQGTIDSPKPLIQVKNPFKAFITLLNHFYPPQKITSGIHPTAVIGEEVQLGDEVYVGPFVVIESGSIIGNHSVLKSHIHIGHNVVIGDHTTIHPQVTVYDNCRIGSNVTIHASTVIGSDGFGYTFVDGQHLKVPHSGYVVIENNVEIGANTAIDKATLGATVIGEGTKIDNLVQIAHSVKLGKHNIICAFTGIAGSTTTGNNVIFAANVGVSDHVHIEDEVILGARTGVPPHKLLKKGTVYLGNPAKPKDVAIKHELSVNRIPLIRKNIKSLTEQIAVINKKLDIKEKEVE</sequence>
<dbReference type="InterPro" id="IPR001451">
    <property type="entry name" value="Hexapep"/>
</dbReference>
<dbReference type="InterPro" id="IPR020573">
    <property type="entry name" value="UDP_GlcNAc_AcTrfase_non-rep"/>
</dbReference>
<dbReference type="CDD" id="cd03352">
    <property type="entry name" value="LbH_LpxD"/>
    <property type="match status" value="1"/>
</dbReference>
<dbReference type="InterPro" id="IPR018357">
    <property type="entry name" value="Hexapep_transf_CS"/>
</dbReference>
<keyword evidence="1" id="KW-0677">Repeat</keyword>
<keyword evidence="1 2" id="KW-0012">Acyltransferase</keyword>
<dbReference type="InterPro" id="IPR011004">
    <property type="entry name" value="Trimer_LpxA-like_sf"/>
</dbReference>
<dbReference type="SUPFAM" id="SSF51161">
    <property type="entry name" value="Trimeric LpxA-like enzymes"/>
    <property type="match status" value="1"/>
</dbReference>
<feature type="active site" description="Proton acceptor" evidence="1">
    <location>
        <position position="242"/>
    </location>
</feature>
<dbReference type="OrthoDB" id="9784739at2"/>
<dbReference type="PANTHER" id="PTHR43378">
    <property type="entry name" value="UDP-3-O-ACYLGLUCOSAMINE N-ACYLTRANSFERASE"/>
    <property type="match status" value="1"/>
</dbReference>
<name>A0A2S6F9E5_LEGPN</name>
<dbReference type="GO" id="GO:0016410">
    <property type="term" value="F:N-acyltransferase activity"/>
    <property type="evidence" value="ECO:0007669"/>
    <property type="project" value="InterPro"/>
</dbReference>
<keyword evidence="1" id="KW-0444">Lipid biosynthesis</keyword>
<evidence type="ECO:0000313" key="2">
    <source>
        <dbReference type="EMBL" id="PPK34074.1"/>
    </source>
</evidence>
<comment type="similarity">
    <text evidence="1">Belongs to the transferase hexapeptide repeat family. LpxD subfamily.</text>
</comment>
<accession>A0A2S6F9E5</accession>
<comment type="subunit">
    <text evidence="1">Homotrimer.</text>
</comment>
<comment type="catalytic activity">
    <reaction evidence="1">
        <text>a UDP-3-O-[(3R)-3-hydroxyacyl]-alpha-D-glucosamine + a (3R)-hydroxyacyl-[ACP] = a UDP-2-N,3-O-bis[(3R)-3-hydroxyacyl]-alpha-D-glucosamine + holo-[ACP] + H(+)</text>
        <dbReference type="Rhea" id="RHEA:53836"/>
        <dbReference type="Rhea" id="RHEA-COMP:9685"/>
        <dbReference type="Rhea" id="RHEA-COMP:9945"/>
        <dbReference type="ChEBI" id="CHEBI:15378"/>
        <dbReference type="ChEBI" id="CHEBI:64479"/>
        <dbReference type="ChEBI" id="CHEBI:78827"/>
        <dbReference type="ChEBI" id="CHEBI:137740"/>
        <dbReference type="ChEBI" id="CHEBI:137748"/>
        <dbReference type="EC" id="2.3.1.191"/>
    </reaction>
</comment>
<dbReference type="NCBIfam" id="NF002060">
    <property type="entry name" value="PRK00892.1"/>
    <property type="match status" value="1"/>
</dbReference>
<reference evidence="2 3" key="1">
    <citation type="submission" date="2018-02" db="EMBL/GenBank/DDBJ databases">
        <title>Draft genome sequences of four Legionella pneumophila clinical strains isolated in Ontario.</title>
        <authorList>
            <person name="Fortuna A."/>
            <person name="Ramnarine R."/>
            <person name="Li A."/>
            <person name="Frantz C."/>
            <person name="Mallo G."/>
        </authorList>
    </citation>
    <scope>NUCLEOTIDE SEQUENCE [LARGE SCALE GENOMIC DNA]</scope>
    <source>
        <strain evidence="2 3">LG61</strain>
    </source>
</reference>
<dbReference type="HAMAP" id="MF_00523">
    <property type="entry name" value="LpxD"/>
    <property type="match status" value="1"/>
</dbReference>
<dbReference type="PROSITE" id="PS00101">
    <property type="entry name" value="HEXAPEP_TRANSFERASES"/>
    <property type="match status" value="1"/>
</dbReference>
<dbReference type="Gene3D" id="3.40.1390.10">
    <property type="entry name" value="MurE/MurF, N-terminal domain"/>
    <property type="match status" value="1"/>
</dbReference>
<organism evidence="2 3">
    <name type="scientific">Legionella pneumophila</name>
    <dbReference type="NCBI Taxonomy" id="446"/>
    <lineage>
        <taxon>Bacteria</taxon>
        <taxon>Pseudomonadati</taxon>
        <taxon>Pseudomonadota</taxon>
        <taxon>Gammaproteobacteria</taxon>
        <taxon>Legionellales</taxon>
        <taxon>Legionellaceae</taxon>
        <taxon>Legionella</taxon>
    </lineage>
</organism>
<gene>
    <name evidence="1 2" type="primary">lpxD</name>
    <name evidence="2" type="ORF">C3928_00900</name>
</gene>
<proteinExistence type="inferred from homology"/>
<dbReference type="UniPathway" id="UPA00973"/>
<dbReference type="PANTHER" id="PTHR43378:SF2">
    <property type="entry name" value="UDP-3-O-ACYLGLUCOSAMINE N-ACYLTRANSFERASE 1, MITOCHONDRIAL-RELATED"/>
    <property type="match status" value="1"/>
</dbReference>
<dbReference type="GO" id="GO:0103118">
    <property type="term" value="F:UDP-3-O-[(3R)-3-hydroxyacyl]-glucosamine N-acyltransferase activity"/>
    <property type="evidence" value="ECO:0007669"/>
    <property type="project" value="UniProtKB-EC"/>
</dbReference>